<name>A0AAD9TVL9_9ROSI</name>
<comment type="caution">
    <text evidence="1">The sequence shown here is derived from an EMBL/GenBank/DDBJ whole genome shotgun (WGS) entry which is preliminary data.</text>
</comment>
<keyword evidence="2" id="KW-1185">Reference proteome</keyword>
<gene>
    <name evidence="1" type="ORF">Ddye_024764</name>
</gene>
<dbReference type="EMBL" id="JANJYI010000007">
    <property type="protein sequence ID" value="KAK2643001.1"/>
    <property type="molecule type" value="Genomic_DNA"/>
</dbReference>
<reference evidence="1" key="1">
    <citation type="journal article" date="2023" name="Plant J.">
        <title>Genome sequences and population genomics provide insights into the demographic history, inbreeding, and mutation load of two 'living fossil' tree species of Dipteronia.</title>
        <authorList>
            <person name="Feng Y."/>
            <person name="Comes H.P."/>
            <person name="Chen J."/>
            <person name="Zhu S."/>
            <person name="Lu R."/>
            <person name="Zhang X."/>
            <person name="Li P."/>
            <person name="Qiu J."/>
            <person name="Olsen K.M."/>
            <person name="Qiu Y."/>
        </authorList>
    </citation>
    <scope>NUCLEOTIDE SEQUENCE</scope>
    <source>
        <strain evidence="1">KIB01</strain>
    </source>
</reference>
<evidence type="ECO:0000313" key="1">
    <source>
        <dbReference type="EMBL" id="KAK2643001.1"/>
    </source>
</evidence>
<evidence type="ECO:0008006" key="3">
    <source>
        <dbReference type="Google" id="ProtNLM"/>
    </source>
</evidence>
<dbReference type="Proteomes" id="UP001280121">
    <property type="component" value="Unassembled WGS sequence"/>
</dbReference>
<dbReference type="AlphaFoldDB" id="A0AAD9TVL9"/>
<accession>A0AAD9TVL9</accession>
<sequence>MKSGAVGEILVRAAGYLQEFQNTVASICPVSAKVKLSRKVTWVPPPVGNFKLNVDAAVKIGLFHMGAGAGRINASKTIDLKVPWVEVDVVNVIAIVNSVNNLRNPSGLIENTGIKALCKYVDVVSCQAISRDRNGMAHTLASVALSSKEDQIWHGVRPLCTASCDY</sequence>
<protein>
    <recommendedName>
        <fullName evidence="3">RNase H type-1 domain-containing protein</fullName>
    </recommendedName>
</protein>
<organism evidence="1 2">
    <name type="scientific">Dipteronia dyeriana</name>
    <dbReference type="NCBI Taxonomy" id="168575"/>
    <lineage>
        <taxon>Eukaryota</taxon>
        <taxon>Viridiplantae</taxon>
        <taxon>Streptophyta</taxon>
        <taxon>Embryophyta</taxon>
        <taxon>Tracheophyta</taxon>
        <taxon>Spermatophyta</taxon>
        <taxon>Magnoliopsida</taxon>
        <taxon>eudicotyledons</taxon>
        <taxon>Gunneridae</taxon>
        <taxon>Pentapetalae</taxon>
        <taxon>rosids</taxon>
        <taxon>malvids</taxon>
        <taxon>Sapindales</taxon>
        <taxon>Sapindaceae</taxon>
        <taxon>Hippocastanoideae</taxon>
        <taxon>Acereae</taxon>
        <taxon>Dipteronia</taxon>
    </lineage>
</organism>
<proteinExistence type="predicted"/>
<evidence type="ECO:0000313" key="2">
    <source>
        <dbReference type="Proteomes" id="UP001280121"/>
    </source>
</evidence>